<dbReference type="PANTHER" id="PTHR23150:SF19">
    <property type="entry name" value="FORMYLGLYCINE-GENERATING ENZYME"/>
    <property type="match status" value="1"/>
</dbReference>
<gene>
    <name evidence="2" type="ORF">SAMN05192581_103348</name>
    <name evidence="3" type="ORF">SAMN05192582_106411</name>
</gene>
<evidence type="ECO:0000313" key="4">
    <source>
        <dbReference type="Proteomes" id="UP000181870"/>
    </source>
</evidence>
<dbReference type="AlphaFoldDB" id="A0A1G6G7V2"/>
<evidence type="ECO:0000313" key="3">
    <source>
        <dbReference type="EMBL" id="SDI66772.1"/>
    </source>
</evidence>
<dbReference type="Proteomes" id="UP000183670">
    <property type="component" value="Unassembled WGS sequence"/>
</dbReference>
<dbReference type="RefSeq" id="WP_074558989.1">
    <property type="nucleotide sequence ID" value="NZ_FMYE01000033.1"/>
</dbReference>
<sequence length="538" mass="62041">MSKHNYDIFISYRKKCSGDKPEMLQLMLEESGFRKRVSFDKDNLNGRFDVELIRRIDECKDFIMFMVPETFTTIRPLNEEAVEAGEKATWDMEEVAFYERMASLTNEEFETEIKQISRTGEIDFVRIELGRALRRQSRTPKQINIIPIAPQESESYDFATLQLPPDISGLKDFQAVFYSNSRVARFKDIKGDLLKQMLSKPSYVSAKWLMMTFIALLLIVAGSKTYTSIQRTAEQKLEFKECRTYDDYSSFIKKHPDSSLKSTCDSILHEFNALRNDGRASVNNTGNRDIKDREKEWVDVKWNPTITLPQLRSLVDMMNNMLLIPAKKKEFIMGKATGKGYDSPQHTVVLSSDYYMCKYEVTRSLWYAVMNDSIVTEKGMLPMTHITWNDAEAFTKELNKLTGLPFSLPTEAQWEYAATGGESYPYAGSDNIRDVAYYASNANERLHPVGEKHENGFDLYDMSGNAAEWCTDWMNRYENTRVTDPQGPAENPGHHKKIVRGGSYLANERDMDIRHRSVQTYDTSEPHIGFRVVLNPIQ</sequence>
<evidence type="ECO:0000313" key="2">
    <source>
        <dbReference type="EMBL" id="SDB78077.1"/>
    </source>
</evidence>
<dbReference type="EMBL" id="FMYE01000033">
    <property type="protein sequence ID" value="SDB78077.1"/>
    <property type="molecule type" value="Genomic_DNA"/>
</dbReference>
<dbReference type="Pfam" id="PF03781">
    <property type="entry name" value="FGE-sulfatase"/>
    <property type="match status" value="1"/>
</dbReference>
<dbReference type="Gene3D" id="3.40.50.10140">
    <property type="entry name" value="Toll/interleukin-1 receptor homology (TIR) domain"/>
    <property type="match status" value="1"/>
</dbReference>
<name>A0A1G6G7V2_BACOV</name>
<proteinExistence type="predicted"/>
<dbReference type="InterPro" id="IPR005532">
    <property type="entry name" value="SUMF_dom"/>
</dbReference>
<dbReference type="EMBL" id="FNDO01000064">
    <property type="protein sequence ID" value="SDI66772.1"/>
    <property type="molecule type" value="Genomic_DNA"/>
</dbReference>
<dbReference type="PANTHER" id="PTHR23150">
    <property type="entry name" value="SULFATASE MODIFYING FACTOR 1, 2"/>
    <property type="match status" value="1"/>
</dbReference>
<dbReference type="InterPro" id="IPR016187">
    <property type="entry name" value="CTDL_fold"/>
</dbReference>
<dbReference type="InterPro" id="IPR035897">
    <property type="entry name" value="Toll_tir_struct_dom_sf"/>
</dbReference>
<dbReference type="InterPro" id="IPR042095">
    <property type="entry name" value="SUMF_sf"/>
</dbReference>
<accession>A0A1G6G7V2</accession>
<evidence type="ECO:0000313" key="5">
    <source>
        <dbReference type="Proteomes" id="UP000183670"/>
    </source>
</evidence>
<dbReference type="Gene3D" id="3.90.1580.10">
    <property type="entry name" value="paralog of FGE (formylglycine-generating enzyme)"/>
    <property type="match status" value="1"/>
</dbReference>
<dbReference type="InterPro" id="IPR051043">
    <property type="entry name" value="Sulfatase_Mod_Factor_Kinase"/>
</dbReference>
<protein>
    <submittedName>
        <fullName evidence="2">Formylglycine-generating enzyme, required for sulfatase activity, contains SUMF1/FGE domain</fullName>
    </submittedName>
</protein>
<organism evidence="2 5">
    <name type="scientific">Bacteroides ovatus</name>
    <dbReference type="NCBI Taxonomy" id="28116"/>
    <lineage>
        <taxon>Bacteria</taxon>
        <taxon>Pseudomonadati</taxon>
        <taxon>Bacteroidota</taxon>
        <taxon>Bacteroidia</taxon>
        <taxon>Bacteroidales</taxon>
        <taxon>Bacteroidaceae</taxon>
        <taxon>Bacteroides</taxon>
    </lineage>
</organism>
<dbReference type="Proteomes" id="UP000181870">
    <property type="component" value="Unassembled WGS sequence"/>
</dbReference>
<dbReference type="SUPFAM" id="SSF56436">
    <property type="entry name" value="C-type lectin-like"/>
    <property type="match status" value="1"/>
</dbReference>
<evidence type="ECO:0000259" key="1">
    <source>
        <dbReference type="Pfam" id="PF03781"/>
    </source>
</evidence>
<feature type="domain" description="Sulfatase-modifying factor enzyme-like" evidence="1">
    <location>
        <begin position="330"/>
        <end position="533"/>
    </location>
</feature>
<reference evidence="4 5" key="1">
    <citation type="submission" date="2016-10" db="EMBL/GenBank/DDBJ databases">
        <authorList>
            <person name="de Groot N.N."/>
        </authorList>
    </citation>
    <scope>NUCLEOTIDE SEQUENCE [LARGE SCALE GENOMIC DNA]</scope>
    <source>
        <strain evidence="2 5">NLAE-zl-C500</strain>
        <strain evidence="3 4">NLAE-zl-C57</strain>
    </source>
</reference>
<dbReference type="GO" id="GO:0120147">
    <property type="term" value="F:formylglycine-generating oxidase activity"/>
    <property type="evidence" value="ECO:0007669"/>
    <property type="project" value="TreeGrafter"/>
</dbReference>